<evidence type="ECO:0000313" key="6">
    <source>
        <dbReference type="EMBL" id="SAL55934.1"/>
    </source>
</evidence>
<dbReference type="InterPro" id="IPR058245">
    <property type="entry name" value="NreC/VraR/RcsB-like_REC"/>
</dbReference>
<dbReference type="InterPro" id="IPR000792">
    <property type="entry name" value="Tscrpt_reg_LuxR_C"/>
</dbReference>
<name>A0A158IHB0_9BURK</name>
<dbReference type="Gene3D" id="3.40.50.2300">
    <property type="match status" value="1"/>
</dbReference>
<dbReference type="Pfam" id="PF00196">
    <property type="entry name" value="GerE"/>
    <property type="match status" value="1"/>
</dbReference>
<dbReference type="PANTHER" id="PTHR43214:SF17">
    <property type="entry name" value="TRANSCRIPTIONAL REGULATORY PROTEIN RCSB"/>
    <property type="match status" value="1"/>
</dbReference>
<dbReference type="EMBL" id="FCOK02000051">
    <property type="protein sequence ID" value="SAL55934.1"/>
    <property type="molecule type" value="Genomic_DNA"/>
</dbReference>
<dbReference type="SUPFAM" id="SSF46894">
    <property type="entry name" value="C-terminal effector domain of the bipartite response regulators"/>
    <property type="match status" value="1"/>
</dbReference>
<evidence type="ECO:0000256" key="3">
    <source>
        <dbReference type="PROSITE-ProRule" id="PRU00169"/>
    </source>
</evidence>
<dbReference type="CDD" id="cd17535">
    <property type="entry name" value="REC_NarL-like"/>
    <property type="match status" value="1"/>
</dbReference>
<dbReference type="InterPro" id="IPR011006">
    <property type="entry name" value="CheY-like_superfamily"/>
</dbReference>
<dbReference type="AlphaFoldDB" id="A0A158IHB0"/>
<dbReference type="Pfam" id="PF00072">
    <property type="entry name" value="Response_reg"/>
    <property type="match status" value="1"/>
</dbReference>
<evidence type="ECO:0000256" key="1">
    <source>
        <dbReference type="ARBA" id="ARBA00022553"/>
    </source>
</evidence>
<dbReference type="InterPro" id="IPR001789">
    <property type="entry name" value="Sig_transdc_resp-reg_receiver"/>
</dbReference>
<dbReference type="OrthoDB" id="8585266at2"/>
<feature type="domain" description="HTH luxR-type" evidence="4">
    <location>
        <begin position="151"/>
        <end position="216"/>
    </location>
</feature>
<protein>
    <submittedName>
        <fullName evidence="6">DNA-binding response regulator</fullName>
    </submittedName>
</protein>
<dbReference type="GO" id="GO:0000160">
    <property type="term" value="P:phosphorelay signal transduction system"/>
    <property type="evidence" value="ECO:0007669"/>
    <property type="project" value="InterPro"/>
</dbReference>
<dbReference type="PRINTS" id="PR00038">
    <property type="entry name" value="HTHLUXR"/>
</dbReference>
<dbReference type="GO" id="GO:0003677">
    <property type="term" value="F:DNA binding"/>
    <property type="evidence" value="ECO:0007669"/>
    <property type="project" value="UniProtKB-KW"/>
</dbReference>
<dbReference type="Proteomes" id="UP000054683">
    <property type="component" value="Unassembled WGS sequence"/>
</dbReference>
<dbReference type="GO" id="GO:0006355">
    <property type="term" value="P:regulation of DNA-templated transcription"/>
    <property type="evidence" value="ECO:0007669"/>
    <property type="project" value="InterPro"/>
</dbReference>
<evidence type="ECO:0000313" key="7">
    <source>
        <dbReference type="Proteomes" id="UP000054683"/>
    </source>
</evidence>
<dbReference type="RefSeq" id="WP_062090337.1">
    <property type="nucleotide sequence ID" value="NZ_FCOK02000051.1"/>
</dbReference>
<dbReference type="InterPro" id="IPR016032">
    <property type="entry name" value="Sig_transdc_resp-reg_C-effctor"/>
</dbReference>
<dbReference type="InterPro" id="IPR039420">
    <property type="entry name" value="WalR-like"/>
</dbReference>
<dbReference type="PANTHER" id="PTHR43214">
    <property type="entry name" value="TWO-COMPONENT RESPONSE REGULATOR"/>
    <property type="match status" value="1"/>
</dbReference>
<keyword evidence="1 3" id="KW-0597">Phosphoprotein</keyword>
<evidence type="ECO:0000256" key="2">
    <source>
        <dbReference type="ARBA" id="ARBA00023125"/>
    </source>
</evidence>
<dbReference type="PROSITE" id="PS50043">
    <property type="entry name" value="HTH_LUXR_2"/>
    <property type="match status" value="1"/>
</dbReference>
<evidence type="ECO:0000259" key="5">
    <source>
        <dbReference type="PROSITE" id="PS50110"/>
    </source>
</evidence>
<evidence type="ECO:0000259" key="4">
    <source>
        <dbReference type="PROSITE" id="PS50043"/>
    </source>
</evidence>
<organism evidence="6 7">
    <name type="scientific">Caballeronia udeis</name>
    <dbReference type="NCBI Taxonomy" id="1232866"/>
    <lineage>
        <taxon>Bacteria</taxon>
        <taxon>Pseudomonadati</taxon>
        <taxon>Pseudomonadota</taxon>
        <taxon>Betaproteobacteria</taxon>
        <taxon>Burkholderiales</taxon>
        <taxon>Burkholderiaceae</taxon>
        <taxon>Caballeronia</taxon>
    </lineage>
</organism>
<dbReference type="InterPro" id="IPR036388">
    <property type="entry name" value="WH-like_DNA-bd_sf"/>
</dbReference>
<dbReference type="SMART" id="SM00421">
    <property type="entry name" value="HTH_LUXR"/>
    <property type="match status" value="1"/>
</dbReference>
<accession>A0A158IHB0</accession>
<feature type="domain" description="Response regulatory" evidence="5">
    <location>
        <begin position="9"/>
        <end position="128"/>
    </location>
</feature>
<feature type="modified residue" description="4-aspartylphosphate" evidence="3">
    <location>
        <position position="60"/>
    </location>
</feature>
<dbReference type="PROSITE" id="PS50110">
    <property type="entry name" value="RESPONSE_REGULATORY"/>
    <property type="match status" value="1"/>
</dbReference>
<dbReference type="CDD" id="cd06170">
    <property type="entry name" value="LuxR_C_like"/>
    <property type="match status" value="1"/>
</dbReference>
<sequence length="225" mass="24594">MIAFTQRIRLAVADDHPLVVLAIERLIANVQNIEIVCRAQDSTGLVEALEEQPCDVVIMDFYMPGGGYGDGIDLIKYIVEHHPQAAIVVLSMTTDADLIARALDAGANAVVSKQDRLELIYVAIVTVLANEDYLGPSVRALLADATSANRVDEIRQKLTRRELDVIARYARGGNVTEIARELGRSVKTISAQKCAAMRKLKLSTDAELYRFAFDSGLVQAQRLGA</sequence>
<dbReference type="SUPFAM" id="SSF52172">
    <property type="entry name" value="CheY-like"/>
    <property type="match status" value="1"/>
</dbReference>
<dbReference type="Gene3D" id="1.10.10.10">
    <property type="entry name" value="Winged helix-like DNA-binding domain superfamily/Winged helix DNA-binding domain"/>
    <property type="match status" value="1"/>
</dbReference>
<dbReference type="PROSITE" id="PS00622">
    <property type="entry name" value="HTH_LUXR_1"/>
    <property type="match status" value="1"/>
</dbReference>
<proteinExistence type="predicted"/>
<keyword evidence="2 6" id="KW-0238">DNA-binding</keyword>
<reference evidence="6 7" key="1">
    <citation type="submission" date="2016-01" db="EMBL/GenBank/DDBJ databases">
        <authorList>
            <person name="Oliw E.H."/>
        </authorList>
    </citation>
    <scope>NUCLEOTIDE SEQUENCE [LARGE SCALE GENOMIC DNA]</scope>
    <source>
        <strain evidence="6">LMG 27134</strain>
    </source>
</reference>
<dbReference type="SMART" id="SM00448">
    <property type="entry name" value="REC"/>
    <property type="match status" value="1"/>
</dbReference>
<gene>
    <name evidence="6" type="ORF">AWB69_06025</name>
</gene>